<accession>A0A836GD48</accession>
<evidence type="ECO:0000313" key="3">
    <source>
        <dbReference type="Proteomes" id="UP000674179"/>
    </source>
</evidence>
<evidence type="ECO:0000313" key="2">
    <source>
        <dbReference type="EMBL" id="KAG5469944.1"/>
    </source>
</evidence>
<name>A0A836GD48_LEIEN</name>
<feature type="region of interest" description="Disordered" evidence="1">
    <location>
        <begin position="76"/>
        <end position="145"/>
    </location>
</feature>
<keyword evidence="3" id="KW-1185">Reference proteome</keyword>
<feature type="region of interest" description="Disordered" evidence="1">
    <location>
        <begin position="427"/>
        <end position="468"/>
    </location>
</feature>
<feature type="region of interest" description="Disordered" evidence="1">
    <location>
        <begin position="815"/>
        <end position="876"/>
    </location>
</feature>
<feature type="compositionally biased region" description="Low complexity" evidence="1">
    <location>
        <begin position="605"/>
        <end position="614"/>
    </location>
</feature>
<dbReference type="KEGG" id="lenr:94169359"/>
<protein>
    <submittedName>
        <fullName evidence="2">Uncharacterized protein</fullName>
    </submittedName>
</protein>
<feature type="region of interest" description="Disordered" evidence="1">
    <location>
        <begin position="536"/>
        <end position="620"/>
    </location>
</feature>
<gene>
    <name evidence="2" type="ORF">CUR178_02086</name>
</gene>
<dbReference type="OrthoDB" id="266418at2759"/>
<feature type="compositionally biased region" description="Polar residues" evidence="1">
    <location>
        <begin position="388"/>
        <end position="409"/>
    </location>
</feature>
<dbReference type="Proteomes" id="UP000674179">
    <property type="component" value="Chromosome 33"/>
</dbReference>
<feature type="compositionally biased region" description="Basic residues" evidence="1">
    <location>
        <begin position="656"/>
        <end position="677"/>
    </location>
</feature>
<proteinExistence type="predicted"/>
<dbReference type="EMBL" id="JAFHKP010000033">
    <property type="protein sequence ID" value="KAG5469944.1"/>
    <property type="molecule type" value="Genomic_DNA"/>
</dbReference>
<reference evidence="2 3" key="1">
    <citation type="submission" date="2021-02" db="EMBL/GenBank/DDBJ databases">
        <title>Leishmania (Mundinia) enrietti genome sequencing and assembly.</title>
        <authorList>
            <person name="Almutairi H."/>
            <person name="Gatherer D."/>
        </authorList>
    </citation>
    <scope>NUCLEOTIDE SEQUENCE [LARGE SCALE GENOMIC DNA]</scope>
    <source>
        <strain evidence="2">CUR178</strain>
    </source>
</reference>
<feature type="region of interest" description="Disordered" evidence="1">
    <location>
        <begin position="649"/>
        <end position="699"/>
    </location>
</feature>
<organism evidence="2 3">
    <name type="scientific">Leishmania enriettii</name>
    <dbReference type="NCBI Taxonomy" id="5663"/>
    <lineage>
        <taxon>Eukaryota</taxon>
        <taxon>Discoba</taxon>
        <taxon>Euglenozoa</taxon>
        <taxon>Kinetoplastea</taxon>
        <taxon>Metakinetoplastina</taxon>
        <taxon>Trypanosomatida</taxon>
        <taxon>Trypanosomatidae</taxon>
        <taxon>Leishmaniinae</taxon>
        <taxon>Leishmania</taxon>
    </lineage>
</organism>
<sequence length="960" mass="101535">MTSVVGTTYRAGMHRVSVVVESDREARRLGMRRGRASSLMSSGHTTERSITAVTEWVGETNAQSASQLLNGEVEQASLTQDTEESGRQGRNSFDQPSEALCRTGGFTHNGSGSSEPSCNSSYSTSTGNESISTADGMLPPSNGSYDEVDEEIETMVICEASRISSSSGSSRISFGKYSIMPEMSCEAVPPEHQSDIKAASSASSLPPAMVAGARGSQGSAAYSCVMRALEKRKRRASGSASSRMAPPACTSMVLNQKLGGTHFAFSASDSFSNRWSALSEDRPIDLGKQASGKAGTRRSKSLELQKSIVFSQLNLSLVPVRHHAEELTSSSDGFDFHRSGGMLRTPSVGDIAYRKVRPMQKKTVQQRREHSDRASRDAVLAAGGLSGLWSSNDENSEDAMSSRQSDSKMDSTFPSFTAYFYARSRSTMGGDTRRSSSGAKLGEAPGKISADESLTGRRGKNSDSTKGLPQCFSSFGADAGDGDSLSGNVFRAGTTSPSAFVRVLRGDFDNGDVSLDSRLLVSDHHHKAVLTSVELKGPRRPQPVSSGHTVPSGGAAKGCGANVETAGVNRASSHRRVDGSVRRRPSGNANLSIFGGASSGNMRESFSVTRSSSSGPVQGLASVTSQQTLLGGWRLLSFRERDDTALTSVENVAHNGKSKKRHKKDKKGRRHKKHCTSRHAAENGLEGNGARSGEPATHKVLKDEDCLGNAARMPLKRDTAHSQAEANGVTAAGETNFSTSSPGRFPGVSQERCGVRSRGDANRQLLERQRAALHNHILQPQPPEMGLVRDSARKQMRILLSRTPVHTVSVISDTRFAGQSPRASAEKSGSPAANTHVPQRSAAGAVRAVRRANDGAARNLGRSEEVNGPRKASPSATALGVAVLSGMSRVSMPDGFMCTGSSSVEGGVRRLPLASPLRGRQPILPLNGRLPVCVYGGVGACDGQPARHSPASPPEGLPPL</sequence>
<dbReference type="GeneID" id="94169359"/>
<comment type="caution">
    <text evidence="2">The sequence shown here is derived from an EMBL/GenBank/DDBJ whole genome shotgun (WGS) entry which is preliminary data.</text>
</comment>
<feature type="compositionally biased region" description="Low complexity" evidence="1">
    <location>
        <begin position="109"/>
        <end position="128"/>
    </location>
</feature>
<feature type="compositionally biased region" description="Polar residues" evidence="1">
    <location>
        <begin position="733"/>
        <end position="742"/>
    </location>
</feature>
<dbReference type="AlphaFoldDB" id="A0A836GD48"/>
<feature type="region of interest" description="Disordered" evidence="1">
    <location>
        <begin position="386"/>
        <end position="409"/>
    </location>
</feature>
<evidence type="ECO:0000256" key="1">
    <source>
        <dbReference type="SAM" id="MobiDB-lite"/>
    </source>
</evidence>
<feature type="region of interest" description="Disordered" evidence="1">
    <location>
        <begin position="716"/>
        <end position="758"/>
    </location>
</feature>
<dbReference type="RefSeq" id="XP_067689952.1">
    <property type="nucleotide sequence ID" value="XM_067833849.1"/>
</dbReference>